<evidence type="ECO:0000256" key="3">
    <source>
        <dbReference type="ARBA" id="ARBA00022989"/>
    </source>
</evidence>
<feature type="transmembrane region" description="Helical" evidence="5">
    <location>
        <begin position="62"/>
        <end position="88"/>
    </location>
</feature>
<dbReference type="PANTHER" id="PTHR22751">
    <property type="entry name" value="G-PROTEIN COUPLED RECEPTOR-RELATED"/>
    <property type="match status" value="1"/>
</dbReference>
<dbReference type="OrthoDB" id="5864299at2759"/>
<feature type="domain" description="G-protein coupled receptors family 1 profile" evidence="6">
    <location>
        <begin position="1"/>
        <end position="119"/>
    </location>
</feature>
<evidence type="ECO:0000256" key="4">
    <source>
        <dbReference type="ARBA" id="ARBA00023136"/>
    </source>
</evidence>
<dbReference type="Pfam" id="PF10324">
    <property type="entry name" value="7TM_GPCR_Srw"/>
    <property type="match status" value="1"/>
</dbReference>
<keyword evidence="2 5" id="KW-0812">Transmembrane</keyword>
<evidence type="ECO:0000259" key="6">
    <source>
        <dbReference type="PROSITE" id="PS50262"/>
    </source>
</evidence>
<dbReference type="AlphaFoldDB" id="A0A2G5TNF8"/>
<accession>A0A2G5TNF8</accession>
<evidence type="ECO:0000256" key="1">
    <source>
        <dbReference type="ARBA" id="ARBA00004370"/>
    </source>
</evidence>
<proteinExistence type="predicted"/>
<evidence type="ECO:0000256" key="2">
    <source>
        <dbReference type="ARBA" id="ARBA00022692"/>
    </source>
</evidence>
<dbReference type="Gene3D" id="1.20.1070.10">
    <property type="entry name" value="Rhodopsin 7-helix transmembrane proteins"/>
    <property type="match status" value="1"/>
</dbReference>
<keyword evidence="4 5" id="KW-0472">Membrane</keyword>
<gene>
    <name evidence="7" type="primary">Cnig_chr_V.g20621</name>
    <name evidence="7" type="ORF">B9Z55_020621</name>
</gene>
<dbReference type="PROSITE" id="PS50262">
    <property type="entry name" value="G_PROTEIN_RECEP_F1_2"/>
    <property type="match status" value="1"/>
</dbReference>
<dbReference type="STRING" id="1611254.A0A2G5TNF8"/>
<dbReference type="PANTHER" id="PTHR22751:SF13">
    <property type="entry name" value="G-PROTEIN COUPLED RECEPTORS FAMILY 1 PROFILE DOMAIN-CONTAINING PROTEIN"/>
    <property type="match status" value="1"/>
</dbReference>
<dbReference type="InterPro" id="IPR019427">
    <property type="entry name" value="7TM_GPCR_serpentine_rcpt_Srw"/>
</dbReference>
<protein>
    <recommendedName>
        <fullName evidence="6">G-protein coupled receptors family 1 profile domain-containing protein</fullName>
    </recommendedName>
</protein>
<keyword evidence="3 5" id="KW-1133">Transmembrane helix</keyword>
<comment type="caution">
    <text evidence="7">The sequence shown here is derived from an EMBL/GenBank/DDBJ whole genome shotgun (WGS) entry which is preliminary data.</text>
</comment>
<feature type="transmembrane region" description="Helical" evidence="5">
    <location>
        <begin position="20"/>
        <end position="41"/>
    </location>
</feature>
<evidence type="ECO:0000256" key="5">
    <source>
        <dbReference type="SAM" id="Phobius"/>
    </source>
</evidence>
<keyword evidence="8" id="KW-1185">Reference proteome</keyword>
<evidence type="ECO:0000313" key="7">
    <source>
        <dbReference type="EMBL" id="PIC28824.1"/>
    </source>
</evidence>
<organism evidence="7 8">
    <name type="scientific">Caenorhabditis nigoni</name>
    <dbReference type="NCBI Taxonomy" id="1611254"/>
    <lineage>
        <taxon>Eukaryota</taxon>
        <taxon>Metazoa</taxon>
        <taxon>Ecdysozoa</taxon>
        <taxon>Nematoda</taxon>
        <taxon>Chromadorea</taxon>
        <taxon>Rhabditida</taxon>
        <taxon>Rhabditina</taxon>
        <taxon>Rhabditomorpha</taxon>
        <taxon>Rhabditoidea</taxon>
        <taxon>Rhabditidae</taxon>
        <taxon>Peloderinae</taxon>
        <taxon>Caenorhabditis</taxon>
    </lineage>
</organism>
<sequence length="160" mass="18255">MFGFEDNRFQQTIEFCEGAFSRLLPIVVLPVATWILIWEVRKKRRTTRATTSVKNQDRTTKLVITMTVSFLVATTPNGILCITTLLTIDSYGIQLINDQFSYMFGSLYFINGSIHCLICVLMSSQYRDTVRQLFGIGDLKITEFITKKLKYKASSISAVE</sequence>
<evidence type="ECO:0000313" key="8">
    <source>
        <dbReference type="Proteomes" id="UP000230233"/>
    </source>
</evidence>
<dbReference type="SUPFAM" id="SSF81321">
    <property type="entry name" value="Family A G protein-coupled receptor-like"/>
    <property type="match status" value="1"/>
</dbReference>
<reference evidence="8" key="1">
    <citation type="submission" date="2017-10" db="EMBL/GenBank/DDBJ databases">
        <title>Rapid genome shrinkage in a self-fertile nematode reveals novel sperm competition proteins.</title>
        <authorList>
            <person name="Yin D."/>
            <person name="Schwarz E.M."/>
            <person name="Thomas C.G."/>
            <person name="Felde R.L."/>
            <person name="Korf I.F."/>
            <person name="Cutter A.D."/>
            <person name="Schartner C.M."/>
            <person name="Ralston E.J."/>
            <person name="Meyer B.J."/>
            <person name="Haag E.S."/>
        </authorList>
    </citation>
    <scope>NUCLEOTIDE SEQUENCE [LARGE SCALE GENOMIC DNA]</scope>
    <source>
        <strain evidence="8">JU1422</strain>
    </source>
</reference>
<dbReference type="InterPro" id="IPR017452">
    <property type="entry name" value="GPCR_Rhodpsn_7TM"/>
</dbReference>
<dbReference type="Proteomes" id="UP000230233">
    <property type="component" value="Chromosome V"/>
</dbReference>
<feature type="transmembrane region" description="Helical" evidence="5">
    <location>
        <begin position="100"/>
        <end position="122"/>
    </location>
</feature>
<dbReference type="GO" id="GO:0016020">
    <property type="term" value="C:membrane"/>
    <property type="evidence" value="ECO:0007669"/>
    <property type="project" value="UniProtKB-SubCell"/>
</dbReference>
<dbReference type="EMBL" id="PDUG01000005">
    <property type="protein sequence ID" value="PIC28824.1"/>
    <property type="molecule type" value="Genomic_DNA"/>
</dbReference>
<dbReference type="GO" id="GO:0008528">
    <property type="term" value="F:G protein-coupled peptide receptor activity"/>
    <property type="evidence" value="ECO:0007669"/>
    <property type="project" value="InterPro"/>
</dbReference>
<name>A0A2G5TNF8_9PELO</name>
<comment type="subcellular location">
    <subcellularLocation>
        <location evidence="1">Membrane</location>
    </subcellularLocation>
</comment>